<dbReference type="Proteomes" id="UP000264980">
    <property type="component" value="Chromosome"/>
</dbReference>
<reference evidence="2 3" key="1">
    <citation type="submission" date="2015-01" db="EMBL/GenBank/DDBJ databases">
        <title>Erwinia tracheiphila.</title>
        <authorList>
            <person name="Shapiro L.R."/>
        </authorList>
    </citation>
    <scope>NUCLEOTIDE SEQUENCE [LARGE SCALE GENOMIC DNA]</scope>
    <source>
        <strain evidence="2 3">BuffGH</strain>
    </source>
</reference>
<dbReference type="RefSeq" id="WP_016191871.1">
    <property type="nucleotide sequence ID" value="NZ_CP089932.1"/>
</dbReference>
<dbReference type="EMBL" id="CP013970">
    <property type="protein sequence ID" value="AXF75189.1"/>
    <property type="molecule type" value="Genomic_DNA"/>
</dbReference>
<dbReference type="AlphaFoldDB" id="A0A0M2KLE3"/>
<name>A0A0M2KLE3_9GAMM</name>
<dbReference type="Pfam" id="PF06252">
    <property type="entry name" value="GemA"/>
    <property type="match status" value="1"/>
</dbReference>
<gene>
    <name evidence="1" type="ORF">AV903_02205</name>
    <name evidence="2" type="ORF">SY86_00580</name>
</gene>
<evidence type="ECO:0000313" key="4">
    <source>
        <dbReference type="Proteomes" id="UP000264980"/>
    </source>
</evidence>
<sequence length="149" mass="17276">MAANVIKQKLIRVLHTGKSALNWDDETYRAVLARFTGKTSSTKCTVAELESVLEHMHQSGFPRCNPRRGRRPHVARSREDVLAKIEALLTVSARPWQYAEAMARHMFEGRQAVEWLTDEELFKLMQELIADQKRRQKREAADNDPEQKF</sequence>
<dbReference type="EMBL" id="JXNU01000001">
    <property type="protein sequence ID" value="KKF38063.1"/>
    <property type="molecule type" value="Genomic_DNA"/>
</dbReference>
<evidence type="ECO:0000313" key="2">
    <source>
        <dbReference type="EMBL" id="KKF38063.1"/>
    </source>
</evidence>
<proteinExistence type="predicted"/>
<evidence type="ECO:0000313" key="1">
    <source>
        <dbReference type="EMBL" id="AXF75189.1"/>
    </source>
</evidence>
<dbReference type="STRING" id="65700.SY86_00580"/>
<dbReference type="PATRIC" id="fig|65700.7.peg.151"/>
<evidence type="ECO:0000313" key="3">
    <source>
        <dbReference type="Proteomes" id="UP000033924"/>
    </source>
</evidence>
<keyword evidence="3" id="KW-1185">Reference proteome</keyword>
<dbReference type="Proteomes" id="UP000033924">
    <property type="component" value="Unassembled WGS sequence"/>
</dbReference>
<organism evidence="2 3">
    <name type="scientific">Erwinia tracheiphila</name>
    <dbReference type="NCBI Taxonomy" id="65700"/>
    <lineage>
        <taxon>Bacteria</taxon>
        <taxon>Pseudomonadati</taxon>
        <taxon>Pseudomonadota</taxon>
        <taxon>Gammaproteobacteria</taxon>
        <taxon>Enterobacterales</taxon>
        <taxon>Erwiniaceae</taxon>
        <taxon>Erwinia</taxon>
    </lineage>
</organism>
<accession>A0A0M2KLE3</accession>
<protein>
    <submittedName>
        <fullName evidence="1">Regulatory protein GemA</fullName>
    </submittedName>
</protein>
<dbReference type="InterPro" id="IPR009363">
    <property type="entry name" value="Phage_Mu_Gp16"/>
</dbReference>
<reference evidence="1 4" key="2">
    <citation type="submission" date="2016-01" db="EMBL/GenBank/DDBJ databases">
        <authorList>
            <person name="Oliw E.H."/>
        </authorList>
    </citation>
    <scope>NUCLEOTIDE SEQUENCE [LARGE SCALE GENOMIC DNA]</scope>
    <source>
        <strain evidence="1 4">MDcuke</strain>
    </source>
</reference>